<dbReference type="SUPFAM" id="SSF46689">
    <property type="entry name" value="Homeodomain-like"/>
    <property type="match status" value="1"/>
</dbReference>
<feature type="domain" description="HTH CENPB-type" evidence="3">
    <location>
        <begin position="1"/>
        <end position="39"/>
    </location>
</feature>
<dbReference type="InterPro" id="IPR009057">
    <property type="entry name" value="Homeodomain-like_sf"/>
</dbReference>
<name>A0A9N9X8C5_DIABA</name>
<dbReference type="PROSITE" id="PS51253">
    <property type="entry name" value="HTH_CENPB"/>
    <property type="match status" value="1"/>
</dbReference>
<dbReference type="AlphaFoldDB" id="A0A9N9X8C5"/>
<organism evidence="4 5">
    <name type="scientific">Diabrotica balteata</name>
    <name type="common">Banded cucumber beetle</name>
    <dbReference type="NCBI Taxonomy" id="107213"/>
    <lineage>
        <taxon>Eukaryota</taxon>
        <taxon>Metazoa</taxon>
        <taxon>Ecdysozoa</taxon>
        <taxon>Arthropoda</taxon>
        <taxon>Hexapoda</taxon>
        <taxon>Insecta</taxon>
        <taxon>Pterygota</taxon>
        <taxon>Neoptera</taxon>
        <taxon>Endopterygota</taxon>
        <taxon>Coleoptera</taxon>
        <taxon>Polyphaga</taxon>
        <taxon>Cucujiformia</taxon>
        <taxon>Chrysomeloidea</taxon>
        <taxon>Chrysomelidae</taxon>
        <taxon>Galerucinae</taxon>
        <taxon>Diabroticina</taxon>
        <taxon>Diabroticites</taxon>
        <taxon>Diabrotica</taxon>
    </lineage>
</organism>
<reference evidence="4" key="1">
    <citation type="submission" date="2022-01" db="EMBL/GenBank/DDBJ databases">
        <authorList>
            <person name="King R."/>
        </authorList>
    </citation>
    <scope>NUCLEOTIDE SEQUENCE</scope>
</reference>
<gene>
    <name evidence="4" type="ORF">DIABBA_LOCUS5021</name>
</gene>
<protein>
    <recommendedName>
        <fullName evidence="3">HTH CENPB-type domain-containing protein</fullName>
    </recommendedName>
</protein>
<keyword evidence="5" id="KW-1185">Reference proteome</keyword>
<comment type="subcellular location">
    <subcellularLocation>
        <location evidence="1">Nucleus</location>
    </subcellularLocation>
</comment>
<dbReference type="EMBL" id="OU898278">
    <property type="protein sequence ID" value="CAG9831435.1"/>
    <property type="molecule type" value="Genomic_DNA"/>
</dbReference>
<evidence type="ECO:0000259" key="3">
    <source>
        <dbReference type="PROSITE" id="PS51253"/>
    </source>
</evidence>
<dbReference type="GO" id="GO:0003677">
    <property type="term" value="F:DNA binding"/>
    <property type="evidence" value="ECO:0007669"/>
    <property type="project" value="UniProtKB-KW"/>
</dbReference>
<dbReference type="InterPro" id="IPR004875">
    <property type="entry name" value="DDE_SF_endonuclease_dom"/>
</dbReference>
<evidence type="ECO:0000256" key="2">
    <source>
        <dbReference type="ARBA" id="ARBA00023125"/>
    </source>
</evidence>
<keyword evidence="2" id="KW-0238">DNA-binding</keyword>
<evidence type="ECO:0000256" key="1">
    <source>
        <dbReference type="ARBA" id="ARBA00004123"/>
    </source>
</evidence>
<dbReference type="InterPro" id="IPR006600">
    <property type="entry name" value="HTH_CenpB_DNA-bd_dom"/>
</dbReference>
<dbReference type="PANTHER" id="PTHR19303">
    <property type="entry name" value="TRANSPOSON"/>
    <property type="match status" value="1"/>
</dbReference>
<dbReference type="GO" id="GO:0005634">
    <property type="term" value="C:nucleus"/>
    <property type="evidence" value="ECO:0007669"/>
    <property type="project" value="UniProtKB-SubCell"/>
</dbReference>
<dbReference type="Gene3D" id="1.10.10.60">
    <property type="entry name" value="Homeodomain-like"/>
    <property type="match status" value="1"/>
</dbReference>
<proteinExistence type="predicted"/>
<dbReference type="PANTHER" id="PTHR19303:SF16">
    <property type="entry name" value="JERKY PROTEIN HOMOLOG-LIKE"/>
    <property type="match status" value="1"/>
</dbReference>
<dbReference type="Pfam" id="PF03184">
    <property type="entry name" value="DDE_1"/>
    <property type="match status" value="1"/>
</dbReference>
<dbReference type="InterPro" id="IPR050863">
    <property type="entry name" value="CenT-Element_Derived"/>
</dbReference>
<evidence type="ECO:0000313" key="4">
    <source>
        <dbReference type="EMBL" id="CAG9831435.1"/>
    </source>
</evidence>
<dbReference type="Proteomes" id="UP001153709">
    <property type="component" value="Chromosome 3"/>
</dbReference>
<evidence type="ECO:0000313" key="5">
    <source>
        <dbReference type="Proteomes" id="UP001153709"/>
    </source>
</evidence>
<accession>A0A9N9X8C5</accession>
<dbReference type="Pfam" id="PF03221">
    <property type="entry name" value="HTH_Tnp_Tc5"/>
    <property type="match status" value="1"/>
</dbReference>
<dbReference type="OrthoDB" id="6717120at2759"/>
<sequence length="288" mass="33496">MYAKQAEIFHKNLKIKEPFNASSGWLHRFKKRHGIHELTIQGEKLSADGEAMVELCYKLEAIITENNLQLSQIYNAEETGLYWQAIPKKTLVAGNEMSTPGYKKCKNRIIVLCCANASGSHKLKLTVIGKSKNSCDFKNMKRQNLPVHYYKQKAAWITCDIFKDWFHEKFIPEVNIYLKKEKLPQKAVLLLDNAGAHPNQATLRSDNGNFFVLFFPVNITTIAQPMDQDVITTRKRLYRKEFMMNLLDEVLEIIHHTRCNFYSSKCMEWGERDYYQKSFLQNNDARGT</sequence>